<protein>
    <recommendedName>
        <fullName evidence="5">Lipoprotein</fullName>
    </recommendedName>
</protein>
<sequence>MKKKKLLTTAIILSSFSLFATGCYGIGNTTVTSSSKSSKMTPSESASKAAKRKSASKEASKAAASASSKALGDTATYGLPKGPSWLKVYSNGKDTDVHLDPNKVNTVKLQEYASFQLGGTLPWLGIVKSNEWQVGPNSREATLDEESSFKRGIAPAGANFNTGDTIGSLDFNDLKKADHKAISKQVFTDLPMLLDAISTNDKSKLPNQSSELLDSFRGQNSNNEIRTKYQLEEMYYNKEGADTTQNGKSNQMYLRVKKDGTNDIDKTTLGITIFAKVKTTDVNPDMPRVNGLTPSYGETQTEIDAFDLEYTLVDDNKWQLTHVDSSTQSHTALDTSQGSWIVQKVAS</sequence>
<keyword evidence="2" id="KW-0732">Signal</keyword>
<evidence type="ECO:0000313" key="4">
    <source>
        <dbReference type="Proteomes" id="UP001220228"/>
    </source>
</evidence>
<feature type="chain" id="PRO_5047509796" description="Lipoprotein" evidence="2">
    <location>
        <begin position="21"/>
        <end position="347"/>
    </location>
</feature>
<evidence type="ECO:0000256" key="2">
    <source>
        <dbReference type="SAM" id="SignalP"/>
    </source>
</evidence>
<keyword evidence="4" id="KW-1185">Reference proteome</keyword>
<feature type="compositionally biased region" description="Low complexity" evidence="1">
    <location>
        <begin position="31"/>
        <end position="48"/>
    </location>
</feature>
<accession>A0ABY8DUE9</accession>
<evidence type="ECO:0000256" key="1">
    <source>
        <dbReference type="SAM" id="MobiDB-lite"/>
    </source>
</evidence>
<organism evidence="3 4">
    <name type="scientific">Lacticaseibacillus huelsenbergensis</name>
    <dbReference type="NCBI Taxonomy" id="3035291"/>
    <lineage>
        <taxon>Bacteria</taxon>
        <taxon>Bacillati</taxon>
        <taxon>Bacillota</taxon>
        <taxon>Bacilli</taxon>
        <taxon>Lactobacillales</taxon>
        <taxon>Lactobacillaceae</taxon>
        <taxon>Lacticaseibacillus</taxon>
    </lineage>
</organism>
<reference evidence="3 4" key="1">
    <citation type="submission" date="2023-03" db="EMBL/GenBank/DDBJ databases">
        <authorList>
            <person name="Ruckert-Reed C."/>
        </authorList>
    </citation>
    <scope>NUCLEOTIDE SEQUENCE [LARGE SCALE GENOMIC DNA]</scope>
    <source>
        <strain evidence="3 4">DSM 115425</strain>
    </source>
</reference>
<gene>
    <name evidence="3" type="ORF">LHUE1_001043</name>
</gene>
<proteinExistence type="predicted"/>
<dbReference type="PROSITE" id="PS51257">
    <property type="entry name" value="PROKAR_LIPOPROTEIN"/>
    <property type="match status" value="1"/>
</dbReference>
<dbReference type="Proteomes" id="UP001220228">
    <property type="component" value="Chromosome"/>
</dbReference>
<feature type="signal peptide" evidence="2">
    <location>
        <begin position="1"/>
        <end position="20"/>
    </location>
</feature>
<dbReference type="RefSeq" id="WP_049172720.1">
    <property type="nucleotide sequence ID" value="NZ_CP120687.1"/>
</dbReference>
<name>A0ABY8DUE9_9LACO</name>
<evidence type="ECO:0008006" key="5">
    <source>
        <dbReference type="Google" id="ProtNLM"/>
    </source>
</evidence>
<feature type="region of interest" description="Disordered" evidence="1">
    <location>
        <begin position="31"/>
        <end position="58"/>
    </location>
</feature>
<evidence type="ECO:0000313" key="3">
    <source>
        <dbReference type="EMBL" id="WFB40262.1"/>
    </source>
</evidence>
<dbReference type="EMBL" id="CP120687">
    <property type="protein sequence ID" value="WFB40262.1"/>
    <property type="molecule type" value="Genomic_DNA"/>
</dbReference>